<protein>
    <submittedName>
        <fullName evidence="1 2">Uncharacterized protein</fullName>
    </submittedName>
</protein>
<keyword evidence="3" id="KW-1185">Reference proteome</keyword>
<reference evidence="1" key="2">
    <citation type="submission" date="2017-06" db="EMBL/GenBank/DDBJ databases">
        <title>WGS assembly of Brachypodium distachyon.</title>
        <authorList>
            <consortium name="The International Brachypodium Initiative"/>
            <person name="Lucas S."/>
            <person name="Harmon-Smith M."/>
            <person name="Lail K."/>
            <person name="Tice H."/>
            <person name="Grimwood J."/>
            <person name="Bruce D."/>
            <person name="Barry K."/>
            <person name="Shu S."/>
            <person name="Lindquist E."/>
            <person name="Wang M."/>
            <person name="Pitluck S."/>
            <person name="Vogel J.P."/>
            <person name="Garvin D.F."/>
            <person name="Mockler T.C."/>
            <person name="Schmutz J."/>
            <person name="Rokhsar D."/>
            <person name="Bevan M.W."/>
        </authorList>
    </citation>
    <scope>NUCLEOTIDE SEQUENCE</scope>
    <source>
        <strain evidence="1">Bd21</strain>
    </source>
</reference>
<dbReference type="Gramene" id="PNT68536">
    <property type="protein sequence ID" value="PNT68536"/>
    <property type="gene ID" value="BRADI_3g42025v3"/>
</dbReference>
<evidence type="ECO:0000313" key="1">
    <source>
        <dbReference type="EMBL" id="PNT68536.1"/>
    </source>
</evidence>
<dbReference type="EnsemblPlants" id="PNT68536">
    <property type="protein sequence ID" value="PNT68536"/>
    <property type="gene ID" value="BRADI_3g42025v3"/>
</dbReference>
<sequence>MTTTTRRLQARLFHWIPRRCPLLLLRKKTFRPCLDWIGLLQVFFARSKSGTGILTNRATSSRLYNTCCAVLPLVLLL</sequence>
<reference evidence="2" key="3">
    <citation type="submission" date="2018-08" db="UniProtKB">
        <authorList>
            <consortium name="EnsemblPlants"/>
        </authorList>
    </citation>
    <scope>IDENTIFICATION</scope>
    <source>
        <strain evidence="2">cv. Bd21</strain>
    </source>
</reference>
<dbReference type="InParanoid" id="A0A2K2D2M7"/>
<dbReference type="Proteomes" id="UP000008810">
    <property type="component" value="Chromosome 3"/>
</dbReference>
<organism evidence="1">
    <name type="scientific">Brachypodium distachyon</name>
    <name type="common">Purple false brome</name>
    <name type="synonym">Trachynia distachya</name>
    <dbReference type="NCBI Taxonomy" id="15368"/>
    <lineage>
        <taxon>Eukaryota</taxon>
        <taxon>Viridiplantae</taxon>
        <taxon>Streptophyta</taxon>
        <taxon>Embryophyta</taxon>
        <taxon>Tracheophyta</taxon>
        <taxon>Spermatophyta</taxon>
        <taxon>Magnoliopsida</taxon>
        <taxon>Liliopsida</taxon>
        <taxon>Poales</taxon>
        <taxon>Poaceae</taxon>
        <taxon>BOP clade</taxon>
        <taxon>Pooideae</taxon>
        <taxon>Stipodae</taxon>
        <taxon>Brachypodieae</taxon>
        <taxon>Brachypodium</taxon>
    </lineage>
</organism>
<reference evidence="1 2" key="1">
    <citation type="journal article" date="2010" name="Nature">
        <title>Genome sequencing and analysis of the model grass Brachypodium distachyon.</title>
        <authorList>
            <consortium name="International Brachypodium Initiative"/>
        </authorList>
    </citation>
    <scope>NUCLEOTIDE SEQUENCE [LARGE SCALE GENOMIC DNA]</scope>
    <source>
        <strain evidence="1 2">Bd21</strain>
    </source>
</reference>
<name>A0A2K2D2M7_BRADI</name>
<evidence type="ECO:0000313" key="3">
    <source>
        <dbReference type="Proteomes" id="UP000008810"/>
    </source>
</evidence>
<dbReference type="AlphaFoldDB" id="A0A2K2D2M7"/>
<accession>A0A2K2D2M7</accession>
<evidence type="ECO:0000313" key="2">
    <source>
        <dbReference type="EnsemblPlants" id="PNT68536"/>
    </source>
</evidence>
<proteinExistence type="predicted"/>
<dbReference type="EMBL" id="CM000882">
    <property type="protein sequence ID" value="PNT68536.1"/>
    <property type="molecule type" value="Genomic_DNA"/>
</dbReference>
<gene>
    <name evidence="1" type="ORF">BRADI_3g42025v3</name>
</gene>